<sequence length="92" mass="10681">MSFNVLISWQVLCVHLLCLNSALSLESDPIFLEDELPLETIEEVHVADSFHKSDDLHNDYNNFYDYDVIDIDGDNVSLDTYRGMVHKMILIY</sequence>
<feature type="signal peptide" evidence="1">
    <location>
        <begin position="1"/>
        <end position="24"/>
    </location>
</feature>
<keyword evidence="1" id="KW-0732">Signal</keyword>
<feature type="chain" id="PRO_5043055538" evidence="1">
    <location>
        <begin position="25"/>
        <end position="92"/>
    </location>
</feature>
<keyword evidence="3" id="KW-1185">Reference proteome</keyword>
<name>A0AAN8JJH1_PATCE</name>
<evidence type="ECO:0000313" key="3">
    <source>
        <dbReference type="Proteomes" id="UP001347796"/>
    </source>
</evidence>
<evidence type="ECO:0000313" key="2">
    <source>
        <dbReference type="EMBL" id="KAK6179161.1"/>
    </source>
</evidence>
<gene>
    <name evidence="2" type="ORF">SNE40_011581</name>
</gene>
<protein>
    <submittedName>
        <fullName evidence="2">Uncharacterized protein</fullName>
    </submittedName>
</protein>
<dbReference type="Proteomes" id="UP001347796">
    <property type="component" value="Unassembled WGS sequence"/>
</dbReference>
<dbReference type="AlphaFoldDB" id="A0AAN8JJH1"/>
<dbReference type="EMBL" id="JAZGQO010000008">
    <property type="protein sequence ID" value="KAK6179161.1"/>
    <property type="molecule type" value="Genomic_DNA"/>
</dbReference>
<organism evidence="2 3">
    <name type="scientific">Patella caerulea</name>
    <name type="common">Rayed Mediterranean limpet</name>
    <dbReference type="NCBI Taxonomy" id="87958"/>
    <lineage>
        <taxon>Eukaryota</taxon>
        <taxon>Metazoa</taxon>
        <taxon>Spiralia</taxon>
        <taxon>Lophotrochozoa</taxon>
        <taxon>Mollusca</taxon>
        <taxon>Gastropoda</taxon>
        <taxon>Patellogastropoda</taxon>
        <taxon>Patelloidea</taxon>
        <taxon>Patellidae</taxon>
        <taxon>Patella</taxon>
    </lineage>
</organism>
<comment type="caution">
    <text evidence="2">The sequence shown here is derived from an EMBL/GenBank/DDBJ whole genome shotgun (WGS) entry which is preliminary data.</text>
</comment>
<accession>A0AAN8JJH1</accession>
<reference evidence="2 3" key="1">
    <citation type="submission" date="2024-01" db="EMBL/GenBank/DDBJ databases">
        <title>The genome of the rayed Mediterranean limpet Patella caerulea (Linnaeus, 1758).</title>
        <authorList>
            <person name="Anh-Thu Weber A."/>
            <person name="Halstead-Nussloch G."/>
        </authorList>
    </citation>
    <scope>NUCLEOTIDE SEQUENCE [LARGE SCALE GENOMIC DNA]</scope>
    <source>
        <strain evidence="2">AATW-2023a</strain>
        <tissue evidence="2">Whole specimen</tissue>
    </source>
</reference>
<proteinExistence type="predicted"/>
<evidence type="ECO:0000256" key="1">
    <source>
        <dbReference type="SAM" id="SignalP"/>
    </source>
</evidence>